<gene>
    <name evidence="1" type="ORF">MEDL_49316</name>
</gene>
<dbReference type="EMBL" id="CAJPWZ010002367">
    <property type="protein sequence ID" value="CAG2236823.1"/>
    <property type="molecule type" value="Genomic_DNA"/>
</dbReference>
<dbReference type="OrthoDB" id="6141187at2759"/>
<evidence type="ECO:0000313" key="1">
    <source>
        <dbReference type="EMBL" id="CAG2236823.1"/>
    </source>
</evidence>
<organism evidence="1 2">
    <name type="scientific">Mytilus edulis</name>
    <name type="common">Blue mussel</name>
    <dbReference type="NCBI Taxonomy" id="6550"/>
    <lineage>
        <taxon>Eukaryota</taxon>
        <taxon>Metazoa</taxon>
        <taxon>Spiralia</taxon>
        <taxon>Lophotrochozoa</taxon>
        <taxon>Mollusca</taxon>
        <taxon>Bivalvia</taxon>
        <taxon>Autobranchia</taxon>
        <taxon>Pteriomorphia</taxon>
        <taxon>Mytilida</taxon>
        <taxon>Mytiloidea</taxon>
        <taxon>Mytilidae</taxon>
        <taxon>Mytilinae</taxon>
        <taxon>Mytilus</taxon>
    </lineage>
</organism>
<dbReference type="Proteomes" id="UP000683360">
    <property type="component" value="Unassembled WGS sequence"/>
</dbReference>
<name>A0A8S3TT50_MYTED</name>
<keyword evidence="2" id="KW-1185">Reference proteome</keyword>
<proteinExistence type="predicted"/>
<sequence>MALYHYLCLSITGIEEHIKTTQNDERRQRSHIDDNKETIITSGSFGEGLEMRGSDLDIMEVMKSIEVCEDANILPKADKISFTMEMEDTHPGYTKLRLVHSKYQDISILCIKIDSDFYFSNILIKRRFTTDILSTVHGPCLSDKYGLYDVAYCLHSKYG</sequence>
<dbReference type="AlphaFoldDB" id="A0A8S3TT50"/>
<evidence type="ECO:0000313" key="2">
    <source>
        <dbReference type="Proteomes" id="UP000683360"/>
    </source>
</evidence>
<protein>
    <submittedName>
        <fullName evidence="1">Uncharacterized protein</fullName>
    </submittedName>
</protein>
<reference evidence="1" key="1">
    <citation type="submission" date="2021-03" db="EMBL/GenBank/DDBJ databases">
        <authorList>
            <person name="Bekaert M."/>
        </authorList>
    </citation>
    <scope>NUCLEOTIDE SEQUENCE</scope>
</reference>
<accession>A0A8S3TT50</accession>
<comment type="caution">
    <text evidence="1">The sequence shown here is derived from an EMBL/GenBank/DDBJ whole genome shotgun (WGS) entry which is preliminary data.</text>
</comment>